<dbReference type="Proteomes" id="UP001056336">
    <property type="component" value="Chromosome"/>
</dbReference>
<dbReference type="RefSeq" id="WP_249773327.1">
    <property type="nucleotide sequence ID" value="NZ_CP097332.1"/>
</dbReference>
<accession>A0ABY4R2N7</accession>
<dbReference type="Gene3D" id="3.10.180.10">
    <property type="entry name" value="2,3-Dihydroxybiphenyl 1,2-Dioxygenase, domain 1"/>
    <property type="match status" value="1"/>
</dbReference>
<organism evidence="2 3">
    <name type="scientific">Jatrophihabitans telluris</name>
    <dbReference type="NCBI Taxonomy" id="2038343"/>
    <lineage>
        <taxon>Bacteria</taxon>
        <taxon>Bacillati</taxon>
        <taxon>Actinomycetota</taxon>
        <taxon>Actinomycetes</taxon>
        <taxon>Jatrophihabitantales</taxon>
        <taxon>Jatrophihabitantaceae</taxon>
        <taxon>Jatrophihabitans</taxon>
    </lineage>
</organism>
<dbReference type="InterPro" id="IPR029068">
    <property type="entry name" value="Glyas_Bleomycin-R_OHBP_Dase"/>
</dbReference>
<sequence length="145" mass="16089">MTTRWTLTFDCVNAPALAAFWAEALGYRPAPAPDGYATWEQWLTAFEVPEDEWDDGANLEDPAGLGPNLSFLKVPEPKVVKNRLHLDLRVTGGRNEPAEQRRTAILAKAEYLVSLGAVQLAEHRFGEVLDHLVMADPEGNEFCIV</sequence>
<dbReference type="InterPro" id="IPR041581">
    <property type="entry name" value="Glyoxalase_6"/>
</dbReference>
<evidence type="ECO:0000313" key="2">
    <source>
        <dbReference type="EMBL" id="UQX89431.1"/>
    </source>
</evidence>
<reference evidence="2" key="2">
    <citation type="submission" date="2022-05" db="EMBL/GenBank/DDBJ databases">
        <authorList>
            <person name="Kim J.-S."/>
            <person name="Lee K."/>
            <person name="Suh M."/>
            <person name="Eom M."/>
            <person name="Kim J.-S."/>
            <person name="Kim D.-S."/>
            <person name="Ko S.-H."/>
            <person name="Shin Y."/>
            <person name="Lee J.-S."/>
        </authorList>
    </citation>
    <scope>NUCLEOTIDE SEQUENCE</scope>
    <source>
        <strain evidence="2">N237</strain>
    </source>
</reference>
<dbReference type="SUPFAM" id="SSF54593">
    <property type="entry name" value="Glyoxalase/Bleomycin resistance protein/Dihydroxybiphenyl dioxygenase"/>
    <property type="match status" value="1"/>
</dbReference>
<proteinExistence type="predicted"/>
<dbReference type="EMBL" id="CP097332">
    <property type="protein sequence ID" value="UQX89431.1"/>
    <property type="molecule type" value="Genomic_DNA"/>
</dbReference>
<reference evidence="2" key="1">
    <citation type="journal article" date="2018" name="Int. J. Syst. Evol. Microbiol.">
        <title>Jatrophihabitans telluris sp. nov., isolated from sediment soil of lava forest wetlands and the emended description of the genus Jatrophihabitans.</title>
        <authorList>
            <person name="Lee K.C."/>
            <person name="Suh M.K."/>
            <person name="Eom M.K."/>
            <person name="Kim K.K."/>
            <person name="Kim J.S."/>
            <person name="Kim D.S."/>
            <person name="Ko S.H."/>
            <person name="Shin Y.K."/>
            <person name="Lee J.S."/>
        </authorList>
    </citation>
    <scope>NUCLEOTIDE SEQUENCE</scope>
    <source>
        <strain evidence="2">N237</strain>
    </source>
</reference>
<protein>
    <recommendedName>
        <fullName evidence="1">Glyoxalase-like domain-containing protein</fullName>
    </recommendedName>
</protein>
<keyword evidence="3" id="KW-1185">Reference proteome</keyword>
<name>A0ABY4R2N7_9ACTN</name>
<evidence type="ECO:0000313" key="3">
    <source>
        <dbReference type="Proteomes" id="UP001056336"/>
    </source>
</evidence>
<evidence type="ECO:0000259" key="1">
    <source>
        <dbReference type="Pfam" id="PF18029"/>
    </source>
</evidence>
<dbReference type="PANTHER" id="PTHR35908:SF1">
    <property type="entry name" value="CONSERVED PROTEIN"/>
    <property type="match status" value="1"/>
</dbReference>
<gene>
    <name evidence="2" type="ORF">M6D93_05350</name>
</gene>
<dbReference type="Pfam" id="PF18029">
    <property type="entry name" value="Glyoxalase_6"/>
    <property type="match status" value="1"/>
</dbReference>
<feature type="domain" description="Glyoxalase-like" evidence="1">
    <location>
        <begin position="7"/>
        <end position="145"/>
    </location>
</feature>
<dbReference type="PANTHER" id="PTHR35908">
    <property type="entry name" value="HYPOTHETICAL FUSION PROTEIN"/>
    <property type="match status" value="1"/>
</dbReference>